<feature type="region of interest" description="Disordered" evidence="2">
    <location>
        <begin position="1889"/>
        <end position="1950"/>
    </location>
</feature>
<name>A0A420HPN2_9PEZI</name>
<comment type="caution">
    <text evidence="3">The sequence shown here is derived from an EMBL/GenBank/DDBJ whole genome shotgun (WGS) entry which is preliminary data.</text>
</comment>
<feature type="region of interest" description="Disordered" evidence="2">
    <location>
        <begin position="952"/>
        <end position="979"/>
    </location>
</feature>
<protein>
    <submittedName>
        <fullName evidence="3">Putative involucrin repeat protein</fullName>
    </submittedName>
</protein>
<feature type="region of interest" description="Disordered" evidence="2">
    <location>
        <begin position="1489"/>
        <end position="1525"/>
    </location>
</feature>
<dbReference type="InterPro" id="IPR053268">
    <property type="entry name" value="Woronin_anchor"/>
</dbReference>
<dbReference type="PANTHER" id="PTHR40641:SF2">
    <property type="entry name" value="INVOLUCRIN REPEAT PROTEIN"/>
    <property type="match status" value="1"/>
</dbReference>
<feature type="coiled-coil region" evidence="1">
    <location>
        <begin position="9"/>
        <end position="49"/>
    </location>
</feature>
<feature type="compositionally biased region" description="Basic residues" evidence="2">
    <location>
        <begin position="610"/>
        <end position="619"/>
    </location>
</feature>
<evidence type="ECO:0000313" key="3">
    <source>
        <dbReference type="EMBL" id="RKF59376.1"/>
    </source>
</evidence>
<feature type="coiled-coil region" evidence="1">
    <location>
        <begin position="1988"/>
        <end position="2133"/>
    </location>
</feature>
<dbReference type="STRING" id="212602.A0A420HPN2"/>
<feature type="compositionally biased region" description="Polar residues" evidence="2">
    <location>
        <begin position="1934"/>
        <end position="1945"/>
    </location>
</feature>
<organism evidence="3 4">
    <name type="scientific">Erysiphe neolycopersici</name>
    <dbReference type="NCBI Taxonomy" id="212602"/>
    <lineage>
        <taxon>Eukaryota</taxon>
        <taxon>Fungi</taxon>
        <taxon>Dikarya</taxon>
        <taxon>Ascomycota</taxon>
        <taxon>Pezizomycotina</taxon>
        <taxon>Leotiomycetes</taxon>
        <taxon>Erysiphales</taxon>
        <taxon>Erysiphaceae</taxon>
        <taxon>Erysiphe</taxon>
    </lineage>
</organism>
<feature type="region of interest" description="Disordered" evidence="2">
    <location>
        <begin position="260"/>
        <end position="281"/>
    </location>
</feature>
<feature type="region of interest" description="Disordered" evidence="2">
    <location>
        <begin position="489"/>
        <end position="526"/>
    </location>
</feature>
<feature type="compositionally biased region" description="Basic and acidic residues" evidence="2">
    <location>
        <begin position="319"/>
        <end position="367"/>
    </location>
</feature>
<feature type="compositionally biased region" description="Basic and acidic residues" evidence="2">
    <location>
        <begin position="691"/>
        <end position="709"/>
    </location>
</feature>
<sequence length="2456" mass="278349">MGPEIDVEIEHEKELVKALEKDVELIVEKDVEIELEKELEEELVKASEKDVEIGLKIEPVKDVKLVVEKDVEIEHDKEPEDELVKDNEIVLESEVEKDVEKELGTEEQIELEKEVDQNVLGKSHQDEQLEAPLALVSTSHKKKNKKKNQERLDSSHTAVLSTQVKNNDKISDVISNRSEPTVFGSTVDILVEEEYLDEVNDRTKDEKMNDELCHEKFLEEAKTVDEKKNNNVIVKEVDQKIIENSILDDITERSTIIDTKQSKKKKKKKNRKSLDTTMINNLPIQEDDQNVNYNSVSEILKPSIIQQSYHLEPLKELLNDDKTGKHVDKEDKRGPGKEHENNIEKVNKDEHPKQKENDIHHGIKETFSEDDITGTFVSQSTDPWREKKVGEIQKELDSALFKASSQILTEDDHVSDKYKFNTAMLKDKAEDERKPFDMIKEKPILDRKIEEDQKRLEAIIKTEIEVEPKVSETCQDKQVEDSLILVTTSGKKKKKKKKHPNSDPADVSSTLVRNSDKIPDDLSNAADYNILKTTAADAIVKVEQSVEFINQLKDEKNSEKEIQESREEIIKTEKEMGEQKENEKKVKQMVSETSQDKQLEDSSIIVTTSAKKKKKKKNQKRPDSGLTDASLTQALVGKEKNYAFDKIHESLGPELKTETSNAKFNVADSKTSLYDEGQMKDNAQSLILVDRNGDREDCENEVERENQKVDTKRNLGEVYITNLSQGGSWKECTGEQEKLGEENIQQMVLEKPCHENQLKSSATLVTDLDRKKKKDENQKNSNELIINESSIRVNIDIDKHKPLPGIAETLKPNSEVDGEIKDTFLSEKDRIVSVKGDKTNDQKSNKINVVPKVLEMPLRDNKLNHCPVSVTTSGKKNKKKDQKCYDSNLTDTLSIEVGTENKIHDTISEISESSMLELKQKAGANFKKFDGAIGSQNSVENNETIDKEDLEKEADPEVLETPPQSCQFENLNDEEKRNKNQKISGELMIDLPLIKVATEDKVHKILPKIFDHLTSETKIYEEAKQKLLNEEGVKEVKKDSREESKDLHKIEGSLKVVESYETKFEDKSEKETQFMVSEKAQQGDQNELSNMLKITSSVMKNSEENSSKASKTVIIETEINQNINKDKNCDDQLKTINPSIPKVVYHEKDPEEPWSGKDDAEEVKYMSLEISQQSAFTPSNALGETKIDKVVVDTTILSAVNEDEKHDDLSDAPTTLVPEVISYLNTKEWNLIDKEDFQNFSNEKGKKDGNGVVKELEKKDVLIASENLHEINQLERLSMLVTDSSKPEIMESLDPILSNSQLIRSSDRDKKNDALALSIESSISLPIYERDVLEKSFDDKAASEIFINNENEYSHSITNPDSSLDVLSTIPGTPMNNPSSFLADFTEIEKIGNVSKLASISKTDPCTEKELSENSLNEIKPREVIENIITISPEENHSADNSKPVKTVEKENQKKNNWKNLELSVLTANDLVKIEGNKSYMGKNDLSEARGTKINRTPKELLDNTQQDGSFSTSTNSKGVKSKTCQKTPCLAEDLRNDLLKSQSKSPISMFGIDNQDPYDNSVQSNLCNLNIPLKSKTQVFSELPISSLSKFLDSGSRSITSIPSKNDYLDVSNSTDKKSLLSIENIDQSTGQKIIKSFSDALADNHDSPLRSSRSSHFGFPKLPIVVEEKHLENVEQNNRLLYETEGNKNGLSRLNKDISHQGFQDVKSDSSKFPMINIQSNTKSPVTSKKDAYKGNINCSTISANEIPNPSDKFLLRNYRSFQMIPQEKPMDIRRSSSYSDNLSNKGLVQKRIEKFESSEEIHNPNKLEREIVETPLPQKSTREVYAGLKSYEPRARKHSKVDQGITTTVADFAIKGFPITLNLDIDQPTSDLKIVKSSLKVNNIPSQESQILNHETSSHSLRRSKPQTSGDLRSLSQHKEKLGPDKPNPPQDKQISNNTAPQPNEGRIRAKEMTEILDGVGEGHMTSPRSPTRPHSLRRRQSMKVMDLESKVESLVEQNRILAEEKQNVEQQIKSSIQISLATKDAELEALTRTLNFLQEEVSKLTEVNEGLNSAASAITQQYSDRNTILESEHAKLSQELEQIRSEYKRLTLNFQNEVQSKILVKDRKIVELRTELDVAKQKIREAQKQILLSKGCDLEYLSLKPEDYFENACQKLCQHVQQWVLRFSKYSDMKSCRLTGEIGDDKIVERLDNAILDGSNVDTYLSDRIKRRDVFMSVVMTMIWEYIFTRYLFGMGRDQRQKLKSLEKTLSEVGPASAVHSWRAITLTLLSKRVVFVQQKEQDTQAVVDVIISTLSEILPPPSNFERQIQEQLSRVMNEAVDLSVEMRCQKAEYMMLPPLQPEYDTNGEVLSKVLFNAAVMNERSGDTVSNKELEAQKAIVRIVLFPLVVKRGDDSGQTKQETVICPAQVLIAKPKGLFHRDDEVRSKISLKSNSHTMKSEYSSLGLPSVVE</sequence>
<reference evidence="3 4" key="1">
    <citation type="journal article" date="2018" name="BMC Genomics">
        <title>Comparative genome analyses reveal sequence features reflecting distinct modes of host-adaptation between dicot and monocot powdery mildew.</title>
        <authorList>
            <person name="Wu Y."/>
            <person name="Ma X."/>
            <person name="Pan Z."/>
            <person name="Kale S.D."/>
            <person name="Song Y."/>
            <person name="King H."/>
            <person name="Zhang Q."/>
            <person name="Presley C."/>
            <person name="Deng X."/>
            <person name="Wei C.I."/>
            <person name="Xiao S."/>
        </authorList>
    </citation>
    <scope>NUCLEOTIDE SEQUENCE [LARGE SCALE GENOMIC DNA]</scope>
    <source>
        <strain evidence="3">UMSG2</strain>
    </source>
</reference>
<dbReference type="PANTHER" id="PTHR40641">
    <property type="entry name" value="INVOLUCRIN REPEAT PROTEIN (AFU_ORTHOLOGUE AFUA_2G08060)"/>
    <property type="match status" value="1"/>
</dbReference>
<keyword evidence="1" id="KW-0175">Coiled coil</keyword>
<accession>A0A420HPN2</accession>
<feature type="region of interest" description="Disordered" evidence="2">
    <location>
        <begin position="1962"/>
        <end position="1984"/>
    </location>
</feature>
<feature type="compositionally biased region" description="Basic residues" evidence="2">
    <location>
        <begin position="262"/>
        <end position="271"/>
    </location>
</feature>
<dbReference type="EMBL" id="MCFK01006075">
    <property type="protein sequence ID" value="RKF59376.1"/>
    <property type="molecule type" value="Genomic_DNA"/>
</dbReference>
<feature type="compositionally biased region" description="Basic and acidic residues" evidence="2">
    <location>
        <begin position="1489"/>
        <end position="1502"/>
    </location>
</feature>
<feature type="region of interest" description="Disordered" evidence="2">
    <location>
        <begin position="319"/>
        <end position="384"/>
    </location>
</feature>
<feature type="compositionally biased region" description="Basic residues" evidence="2">
    <location>
        <begin position="490"/>
        <end position="499"/>
    </location>
</feature>
<feature type="compositionally biased region" description="Basic and acidic residues" evidence="2">
    <location>
        <begin position="572"/>
        <end position="586"/>
    </location>
</feature>
<feature type="region of interest" description="Disordered" evidence="2">
    <location>
        <begin position="572"/>
        <end position="631"/>
    </location>
</feature>
<proteinExistence type="predicted"/>
<keyword evidence="4" id="KW-1185">Reference proteome</keyword>
<evidence type="ECO:0000256" key="1">
    <source>
        <dbReference type="SAM" id="Coils"/>
    </source>
</evidence>
<dbReference type="OrthoDB" id="5365701at2759"/>
<feature type="compositionally biased region" description="Polar residues" evidence="2">
    <location>
        <begin position="1909"/>
        <end position="1918"/>
    </location>
</feature>
<dbReference type="Proteomes" id="UP000286134">
    <property type="component" value="Unassembled WGS sequence"/>
</dbReference>
<feature type="compositionally biased region" description="Polar residues" evidence="2">
    <location>
        <begin position="1503"/>
        <end position="1525"/>
    </location>
</feature>
<feature type="region of interest" description="Disordered" evidence="2">
    <location>
        <begin position="690"/>
        <end position="709"/>
    </location>
</feature>
<evidence type="ECO:0000313" key="4">
    <source>
        <dbReference type="Proteomes" id="UP000286134"/>
    </source>
</evidence>
<feature type="compositionally biased region" description="Polar residues" evidence="2">
    <location>
        <begin position="1889"/>
        <end position="1902"/>
    </location>
</feature>
<feature type="region of interest" description="Disordered" evidence="2">
    <location>
        <begin position="138"/>
        <end position="157"/>
    </location>
</feature>
<evidence type="ECO:0000256" key="2">
    <source>
        <dbReference type="SAM" id="MobiDB-lite"/>
    </source>
</evidence>
<gene>
    <name evidence="3" type="ORF">OnM2_060009</name>
</gene>